<accession>A0A327R4F0</accession>
<name>A0A327R4F0_9FLAO</name>
<proteinExistence type="predicted"/>
<organism evidence="1 2">
    <name type="scientific">Arenibacter echinorum</name>
    <dbReference type="NCBI Taxonomy" id="440515"/>
    <lineage>
        <taxon>Bacteria</taxon>
        <taxon>Pseudomonadati</taxon>
        <taxon>Bacteroidota</taxon>
        <taxon>Flavobacteriia</taxon>
        <taxon>Flavobacteriales</taxon>
        <taxon>Flavobacteriaceae</taxon>
        <taxon>Arenibacter</taxon>
    </lineage>
</organism>
<sequence>MGNNYIARYLLVTQPEVIKVQLKGTDSLETSFNIRLHFIKIYAN</sequence>
<evidence type="ECO:0000313" key="1">
    <source>
        <dbReference type="EMBL" id="RAJ11696.1"/>
    </source>
</evidence>
<comment type="caution">
    <text evidence="1">The sequence shown here is derived from an EMBL/GenBank/DDBJ whole genome shotgun (WGS) entry which is preliminary data.</text>
</comment>
<dbReference type="Proteomes" id="UP000249696">
    <property type="component" value="Unassembled WGS sequence"/>
</dbReference>
<dbReference type="EMBL" id="QLLN01000004">
    <property type="protein sequence ID" value="RAJ11696.1"/>
    <property type="molecule type" value="Genomic_DNA"/>
</dbReference>
<reference evidence="1 2" key="1">
    <citation type="submission" date="2018-06" db="EMBL/GenBank/DDBJ databases">
        <title>Genomic Encyclopedia of Archaeal and Bacterial Type Strains, Phase II (KMG-II): from individual species to whole genera.</title>
        <authorList>
            <person name="Goeker M."/>
        </authorList>
    </citation>
    <scope>NUCLEOTIDE SEQUENCE [LARGE SCALE GENOMIC DNA]</scope>
    <source>
        <strain evidence="1 2">DSM 23522</strain>
    </source>
</reference>
<gene>
    <name evidence="1" type="ORF">LV92_02628</name>
</gene>
<keyword evidence="2" id="KW-1185">Reference proteome</keyword>
<protein>
    <submittedName>
        <fullName evidence="1">Uncharacterized protein</fullName>
    </submittedName>
</protein>
<evidence type="ECO:0000313" key="2">
    <source>
        <dbReference type="Proteomes" id="UP000249696"/>
    </source>
</evidence>
<dbReference type="AlphaFoldDB" id="A0A327R4F0"/>